<evidence type="ECO:0000313" key="3">
    <source>
        <dbReference type="Proteomes" id="UP000499080"/>
    </source>
</evidence>
<dbReference type="Proteomes" id="UP000499080">
    <property type="component" value="Unassembled WGS sequence"/>
</dbReference>
<sequence>MSSRDNHRAAENRAGLFDLEFLYGLKKGPKKDVIDWCMSMNMIAKEYVCPTCGEKMVLCERNDISDGYHWVCRKFGMNAHHVRRNVRKGSWLDESKLSMPEILMITYLWAKKTSNEWIVDELSVSEPTVVDWKSFCREVCVDMLVNESKEMEMLGGVGVVVEIDESKFGKRKYNKVKQVDGKWVFGGVERGTWEHCTFGLRGSYNGLTAEGYVHHTVNHSKNFKDPITGVHTNGIEGTWGAIKEDFRKKGTRKVAGQFDTYLAEYMWRRSFLGTSMKSILPALIGGITKLYPPHTQAHVPGK</sequence>
<evidence type="ECO:0000313" key="2">
    <source>
        <dbReference type="EMBL" id="GBM39173.1"/>
    </source>
</evidence>
<dbReference type="InterPro" id="IPR024445">
    <property type="entry name" value="Tnp_ISXO2-like"/>
</dbReference>
<organism evidence="2 3">
    <name type="scientific">Araneus ventricosus</name>
    <name type="common">Orbweaver spider</name>
    <name type="synonym">Epeira ventricosa</name>
    <dbReference type="NCBI Taxonomy" id="182803"/>
    <lineage>
        <taxon>Eukaryota</taxon>
        <taxon>Metazoa</taxon>
        <taxon>Ecdysozoa</taxon>
        <taxon>Arthropoda</taxon>
        <taxon>Chelicerata</taxon>
        <taxon>Arachnida</taxon>
        <taxon>Araneae</taxon>
        <taxon>Araneomorphae</taxon>
        <taxon>Entelegynae</taxon>
        <taxon>Araneoidea</taxon>
        <taxon>Araneidae</taxon>
        <taxon>Araneus</taxon>
    </lineage>
</organism>
<dbReference type="PANTHER" id="PTHR47163">
    <property type="entry name" value="DDE_TNP_IS1595 DOMAIN-CONTAINING PROTEIN"/>
    <property type="match status" value="1"/>
</dbReference>
<proteinExistence type="predicted"/>
<accession>A0A4Y2FCE2</accession>
<dbReference type="Pfam" id="PF12762">
    <property type="entry name" value="DDE_Tnp_IS1595"/>
    <property type="match status" value="1"/>
</dbReference>
<dbReference type="InterPro" id="IPR053164">
    <property type="entry name" value="IS1016-like_transposase"/>
</dbReference>
<protein>
    <recommendedName>
        <fullName evidence="1">ISXO2-like transposase domain-containing protein</fullName>
    </recommendedName>
</protein>
<dbReference type="PANTHER" id="PTHR47163:SF2">
    <property type="entry name" value="SI:DKEY-17M8.2"/>
    <property type="match status" value="1"/>
</dbReference>
<feature type="domain" description="ISXO2-like transposase" evidence="1">
    <location>
        <begin position="153"/>
        <end position="270"/>
    </location>
</feature>
<keyword evidence="3" id="KW-1185">Reference proteome</keyword>
<name>A0A4Y2FCE2_ARAVE</name>
<evidence type="ECO:0000259" key="1">
    <source>
        <dbReference type="SMART" id="SM01126"/>
    </source>
</evidence>
<dbReference type="SMART" id="SM01126">
    <property type="entry name" value="DDE_Tnp_IS1595"/>
    <property type="match status" value="1"/>
</dbReference>
<dbReference type="OrthoDB" id="6409943at2759"/>
<reference evidence="2 3" key="1">
    <citation type="journal article" date="2019" name="Sci. Rep.">
        <title>Orb-weaving spider Araneus ventricosus genome elucidates the spidroin gene catalogue.</title>
        <authorList>
            <person name="Kono N."/>
            <person name="Nakamura H."/>
            <person name="Ohtoshi R."/>
            <person name="Moran D.A.P."/>
            <person name="Shinohara A."/>
            <person name="Yoshida Y."/>
            <person name="Fujiwara M."/>
            <person name="Mori M."/>
            <person name="Tomita M."/>
            <person name="Arakawa K."/>
        </authorList>
    </citation>
    <scope>NUCLEOTIDE SEQUENCE [LARGE SCALE GENOMIC DNA]</scope>
</reference>
<comment type="caution">
    <text evidence="2">The sequence shown here is derived from an EMBL/GenBank/DDBJ whole genome shotgun (WGS) entry which is preliminary data.</text>
</comment>
<gene>
    <name evidence="2" type="ORF">AVEN_208351_1</name>
</gene>
<dbReference type="EMBL" id="BGPR01000888">
    <property type="protein sequence ID" value="GBM39173.1"/>
    <property type="molecule type" value="Genomic_DNA"/>
</dbReference>
<dbReference type="AlphaFoldDB" id="A0A4Y2FCE2"/>